<dbReference type="RefSeq" id="WP_186087410.1">
    <property type="nucleotide sequence ID" value="NZ_CAJEWE010000010.1"/>
</dbReference>
<keyword evidence="1" id="KW-0472">Membrane</keyword>
<proteinExistence type="predicted"/>
<dbReference type="InterPro" id="IPR002508">
    <property type="entry name" value="MurNAc-LAA_cat"/>
</dbReference>
<dbReference type="Gene3D" id="3.40.630.40">
    <property type="entry name" value="Zn-dependent exopeptidases"/>
    <property type="match status" value="1"/>
</dbReference>
<dbReference type="PANTHER" id="PTHR30404:SF7">
    <property type="entry name" value="CELL WALL AMIDASE LYTH-RELATED"/>
    <property type="match status" value="1"/>
</dbReference>
<dbReference type="InterPro" id="IPR050695">
    <property type="entry name" value="N-acetylmuramoyl_amidase_3"/>
</dbReference>
<evidence type="ECO:0000313" key="3">
    <source>
        <dbReference type="EMBL" id="CAD2076675.1"/>
    </source>
</evidence>
<dbReference type="EMBL" id="CAJEWE010000010">
    <property type="protein sequence ID" value="CAD2076675.1"/>
    <property type="molecule type" value="Genomic_DNA"/>
</dbReference>
<gene>
    <name evidence="3" type="primary">amiC</name>
    <name evidence="3" type="ORF">JEOSCH030_01123</name>
</gene>
<evidence type="ECO:0000256" key="1">
    <source>
        <dbReference type="SAM" id="Phobius"/>
    </source>
</evidence>
<dbReference type="PANTHER" id="PTHR30404">
    <property type="entry name" value="N-ACETYLMURAMOYL-L-ALANINE AMIDASE"/>
    <property type="match status" value="1"/>
</dbReference>
<dbReference type="Pfam" id="PF01520">
    <property type="entry name" value="Amidase_3"/>
    <property type="match status" value="1"/>
</dbReference>
<accession>A0A6V7RH77</accession>
<sequence>MDVLKSILKAFGDFLKYKKHLYIKPLFIFTLSVLFIITFVFIVKKYEPNESYEPIQMEFERKTFDLKGQRIVLDPGHGGDDPGAPSIFGVNEAHIVYSIATKLQKVLEESGATVVMTRGENETVDLDSRKMDGDIFISIHSDAFESSEVSGFTTFYRYENQIELAETISESMDKYAFITNRGTQEMGYQVIWQLDYPATLIELGYLSNSVDDSLLNDPGYQERMVYGIAEGIDNYVNKKK</sequence>
<comment type="caution">
    <text evidence="3">The sequence shown here is derived from an EMBL/GenBank/DDBJ whole genome shotgun (WGS) entry which is preliminary data.</text>
</comment>
<organism evidence="3 4">
    <name type="scientific">Phocicoccus schoeneichii</name>
    <dbReference type="NCBI Taxonomy" id="1812261"/>
    <lineage>
        <taxon>Bacteria</taxon>
        <taxon>Bacillati</taxon>
        <taxon>Bacillota</taxon>
        <taxon>Bacilli</taxon>
        <taxon>Bacillales</taxon>
        <taxon>Salinicoccaceae</taxon>
        <taxon>Phocicoccus</taxon>
    </lineage>
</organism>
<dbReference type="GO" id="GO:0009253">
    <property type="term" value="P:peptidoglycan catabolic process"/>
    <property type="evidence" value="ECO:0007669"/>
    <property type="project" value="InterPro"/>
</dbReference>
<reference evidence="3 4" key="1">
    <citation type="submission" date="2020-07" db="EMBL/GenBank/DDBJ databases">
        <authorList>
            <person name="Criscuolo A."/>
        </authorList>
    </citation>
    <scope>NUCLEOTIDE SEQUENCE [LARGE SCALE GENOMIC DNA]</scope>
    <source>
        <strain evidence="4">CIP 111030</strain>
    </source>
</reference>
<dbReference type="CDD" id="cd02696">
    <property type="entry name" value="MurNAc-LAA"/>
    <property type="match status" value="1"/>
</dbReference>
<evidence type="ECO:0000313" key="4">
    <source>
        <dbReference type="Proteomes" id="UP000521032"/>
    </source>
</evidence>
<dbReference type="AlphaFoldDB" id="A0A6V7RH77"/>
<dbReference type="Proteomes" id="UP000521032">
    <property type="component" value="Unassembled WGS sequence"/>
</dbReference>
<dbReference type="GO" id="GO:0008745">
    <property type="term" value="F:N-acetylmuramoyl-L-alanine amidase activity"/>
    <property type="evidence" value="ECO:0007669"/>
    <property type="project" value="InterPro"/>
</dbReference>
<feature type="domain" description="MurNAc-LAA" evidence="2">
    <location>
        <begin position="125"/>
        <end position="233"/>
    </location>
</feature>
<evidence type="ECO:0000259" key="2">
    <source>
        <dbReference type="SMART" id="SM00646"/>
    </source>
</evidence>
<name>A0A6V7RH77_9BACL</name>
<keyword evidence="4" id="KW-1185">Reference proteome</keyword>
<dbReference type="GO" id="GO:0030288">
    <property type="term" value="C:outer membrane-bounded periplasmic space"/>
    <property type="evidence" value="ECO:0007669"/>
    <property type="project" value="TreeGrafter"/>
</dbReference>
<dbReference type="SMART" id="SM00646">
    <property type="entry name" value="Ami_3"/>
    <property type="match status" value="1"/>
</dbReference>
<dbReference type="SUPFAM" id="SSF53187">
    <property type="entry name" value="Zn-dependent exopeptidases"/>
    <property type="match status" value="1"/>
</dbReference>
<keyword evidence="1" id="KW-1133">Transmembrane helix</keyword>
<keyword evidence="1" id="KW-0812">Transmembrane</keyword>
<protein>
    <submittedName>
        <fullName evidence="3">N-acetylmuramoyl-L-alanine amidase AmiC</fullName>
    </submittedName>
</protein>
<feature type="transmembrane region" description="Helical" evidence="1">
    <location>
        <begin position="21"/>
        <end position="43"/>
    </location>
</feature>